<keyword evidence="2" id="KW-1185">Reference proteome</keyword>
<name>A0ACB8RRN2_9AGAM</name>
<reference evidence="1" key="1">
    <citation type="submission" date="2021-02" db="EMBL/GenBank/DDBJ databases">
        <authorList>
            <consortium name="DOE Joint Genome Institute"/>
            <person name="Ahrendt S."/>
            <person name="Looney B.P."/>
            <person name="Miyauchi S."/>
            <person name="Morin E."/>
            <person name="Drula E."/>
            <person name="Courty P.E."/>
            <person name="Chicoki N."/>
            <person name="Fauchery L."/>
            <person name="Kohler A."/>
            <person name="Kuo A."/>
            <person name="Labutti K."/>
            <person name="Pangilinan J."/>
            <person name="Lipzen A."/>
            <person name="Riley R."/>
            <person name="Andreopoulos W."/>
            <person name="He G."/>
            <person name="Johnson J."/>
            <person name="Barry K.W."/>
            <person name="Grigoriev I.V."/>
            <person name="Nagy L."/>
            <person name="Hibbett D."/>
            <person name="Henrissat B."/>
            <person name="Matheny P.B."/>
            <person name="Labbe J."/>
            <person name="Martin F."/>
        </authorList>
    </citation>
    <scope>NUCLEOTIDE SEQUENCE</scope>
    <source>
        <strain evidence="1">FP105234-sp</strain>
    </source>
</reference>
<gene>
    <name evidence="1" type="ORF">FA95DRAFT_1559726</name>
</gene>
<dbReference type="EMBL" id="MU275917">
    <property type="protein sequence ID" value="KAI0046773.1"/>
    <property type="molecule type" value="Genomic_DNA"/>
</dbReference>
<comment type="caution">
    <text evidence="1">The sequence shown here is derived from an EMBL/GenBank/DDBJ whole genome shotgun (WGS) entry which is preliminary data.</text>
</comment>
<organism evidence="1 2">
    <name type="scientific">Auriscalpium vulgare</name>
    <dbReference type="NCBI Taxonomy" id="40419"/>
    <lineage>
        <taxon>Eukaryota</taxon>
        <taxon>Fungi</taxon>
        <taxon>Dikarya</taxon>
        <taxon>Basidiomycota</taxon>
        <taxon>Agaricomycotina</taxon>
        <taxon>Agaricomycetes</taxon>
        <taxon>Russulales</taxon>
        <taxon>Auriscalpiaceae</taxon>
        <taxon>Auriscalpium</taxon>
    </lineage>
</organism>
<protein>
    <submittedName>
        <fullName evidence="1">Uncharacterized protein</fullName>
    </submittedName>
</protein>
<evidence type="ECO:0000313" key="2">
    <source>
        <dbReference type="Proteomes" id="UP000814033"/>
    </source>
</evidence>
<reference evidence="1" key="2">
    <citation type="journal article" date="2022" name="New Phytol.">
        <title>Evolutionary transition to the ectomycorrhizal habit in the genomes of a hyperdiverse lineage of mushroom-forming fungi.</title>
        <authorList>
            <person name="Looney B."/>
            <person name="Miyauchi S."/>
            <person name="Morin E."/>
            <person name="Drula E."/>
            <person name="Courty P.E."/>
            <person name="Kohler A."/>
            <person name="Kuo A."/>
            <person name="LaButti K."/>
            <person name="Pangilinan J."/>
            <person name="Lipzen A."/>
            <person name="Riley R."/>
            <person name="Andreopoulos W."/>
            <person name="He G."/>
            <person name="Johnson J."/>
            <person name="Nolan M."/>
            <person name="Tritt A."/>
            <person name="Barry K.W."/>
            <person name="Grigoriev I.V."/>
            <person name="Nagy L.G."/>
            <person name="Hibbett D."/>
            <person name="Henrissat B."/>
            <person name="Matheny P.B."/>
            <person name="Labbe J."/>
            <person name="Martin F.M."/>
        </authorList>
    </citation>
    <scope>NUCLEOTIDE SEQUENCE</scope>
    <source>
        <strain evidence="1">FP105234-sp</strain>
    </source>
</reference>
<evidence type="ECO:0000313" key="1">
    <source>
        <dbReference type="EMBL" id="KAI0046773.1"/>
    </source>
</evidence>
<sequence>MLSTSVLAFVLAAAPSALATVFMTSPVASTSWQAGQQFTVSWQDDGTAPNLQSFGPSSIGLFAGSVQQQTLLQEIADNVDVSQVSSVPFTPQASVGPSGAYYFIRFTSNSLMDTANPQFPAQAFSAKFTLTGATGTFNATVQSEVDGATVSAGTPATSAAVTTSAASTPAASTSAPASSGVPKSSSHSSSAAATASKSATPNGAGRVAASGLVGVIGAAAVASLFL</sequence>
<dbReference type="Proteomes" id="UP000814033">
    <property type="component" value="Unassembled WGS sequence"/>
</dbReference>
<proteinExistence type="predicted"/>
<accession>A0ACB8RRN2</accession>